<dbReference type="PANTHER" id="PTHR30404:SF0">
    <property type="entry name" value="N-ACETYLMURAMOYL-L-ALANINE AMIDASE AMIC"/>
    <property type="match status" value="1"/>
</dbReference>
<proteinExistence type="predicted"/>
<dbReference type="PANTHER" id="PTHR30404">
    <property type="entry name" value="N-ACETYLMURAMOYL-L-ALANINE AMIDASE"/>
    <property type="match status" value="1"/>
</dbReference>
<protein>
    <recommendedName>
        <fullName evidence="3">MurNAc-LAA domain-containing protein</fullName>
    </recommendedName>
</protein>
<evidence type="ECO:0000313" key="4">
    <source>
        <dbReference type="EMBL" id="PST39805.1"/>
    </source>
</evidence>
<evidence type="ECO:0000256" key="2">
    <source>
        <dbReference type="SAM" id="SignalP"/>
    </source>
</evidence>
<dbReference type="AlphaFoldDB" id="A0A2T3FWZ5"/>
<dbReference type="Gene3D" id="1.10.530.10">
    <property type="match status" value="1"/>
</dbReference>
<keyword evidence="2" id="KW-0732">Signal</keyword>
<dbReference type="CDD" id="cd02696">
    <property type="entry name" value="MurNAc-LAA"/>
    <property type="match status" value="1"/>
</dbReference>
<dbReference type="RefSeq" id="WP_106988290.1">
    <property type="nucleotide sequence ID" value="NZ_PYLP01000011.1"/>
</dbReference>
<organism evidence="4 5">
    <name type="scientific">Faecalibacillus faecis</name>
    <dbReference type="NCBI Taxonomy" id="1982628"/>
    <lineage>
        <taxon>Bacteria</taxon>
        <taxon>Bacillati</taxon>
        <taxon>Bacillota</taxon>
        <taxon>Erysipelotrichia</taxon>
        <taxon>Erysipelotrichales</taxon>
        <taxon>Coprobacillaceae</taxon>
        <taxon>Faecalibacillus</taxon>
    </lineage>
</organism>
<dbReference type="GeneID" id="77471237"/>
<dbReference type="InterPro" id="IPR002508">
    <property type="entry name" value="MurNAc-LAA_cat"/>
</dbReference>
<dbReference type="GO" id="GO:0009253">
    <property type="term" value="P:peptidoglycan catabolic process"/>
    <property type="evidence" value="ECO:0007669"/>
    <property type="project" value="InterPro"/>
</dbReference>
<dbReference type="InterPro" id="IPR002901">
    <property type="entry name" value="MGlyc_endo_b_GlcNAc-like_dom"/>
</dbReference>
<name>A0A2T3FWZ5_9FIRM</name>
<dbReference type="InterPro" id="IPR050695">
    <property type="entry name" value="N-acetylmuramoyl_amidase_3"/>
</dbReference>
<evidence type="ECO:0000313" key="5">
    <source>
        <dbReference type="Proteomes" id="UP000241201"/>
    </source>
</evidence>
<dbReference type="Proteomes" id="UP000241201">
    <property type="component" value="Unassembled WGS sequence"/>
</dbReference>
<dbReference type="GO" id="GO:0004040">
    <property type="term" value="F:amidase activity"/>
    <property type="evidence" value="ECO:0007669"/>
    <property type="project" value="InterPro"/>
</dbReference>
<evidence type="ECO:0000259" key="3">
    <source>
        <dbReference type="SMART" id="SM00646"/>
    </source>
</evidence>
<keyword evidence="5" id="KW-1185">Reference proteome</keyword>
<reference evidence="5" key="1">
    <citation type="submission" date="2018-03" db="EMBL/GenBank/DDBJ databases">
        <title>Lachnoclostridium SNUG30370 gen.nov., sp.nov., isolated from human faeces.</title>
        <authorList>
            <person name="Seo B."/>
            <person name="Jeon K."/>
            <person name="Ko G."/>
        </authorList>
    </citation>
    <scope>NUCLEOTIDE SEQUENCE [LARGE SCALE GENOMIC DNA]</scope>
    <source>
        <strain evidence="5">SNUG30370</strain>
    </source>
</reference>
<dbReference type="Pfam" id="PF01832">
    <property type="entry name" value="Glucosaminidase"/>
    <property type="match status" value="1"/>
</dbReference>
<feature type="signal peptide" evidence="2">
    <location>
        <begin position="1"/>
        <end position="24"/>
    </location>
</feature>
<comment type="caution">
    <text evidence="4">The sequence shown here is derived from an EMBL/GenBank/DDBJ whole genome shotgun (WGS) entry which is preliminary data.</text>
</comment>
<sequence length="1072" mass="119923">MKKLILKALLTFTVLSMTLSPVFALDEVAPTNSNEITQKQIANISENDLINYVYLEETETTNSYENVVLSLKDEYKNASNAILTYTDSSNKSYQVNSSNQNDSEVLFKIENLTEGTYQLSSMTFEMDGNVYQSTFTSDYNASFSVVNGVSTQSLDNCDEEVEEYANDSSMKVVEATSLDEALDAVKSVKARSHNGNYVVYLDAGHDNTHTGARGVNGIKEETYTLAIAQACRDELQQYRNVEVHMCRDDSGSCPYPGTSSVQCNTNRVRDAASKGADLYIALHLNSANGSAHGAEVYVSNNSAYYSQGANLANKIVAQLKALGLSAHGSAVKVNAGANGVDKYTVIKHGVEHGINSMIVEHAFVDNYSDANYITNRYHDIGVADATAIANYLGLSKGPHVTLKGFTWQVHDDRILIGTAYEANTNVRFTFKSYNLSTHQWVTLGENKTSNWQTWLPEKGNYWIYVEATTPDGYTTNQVMCFAVGKNYAPYVSLNGFTWQVFSDRINIGTAYSTNTTGVRFTFKSYNLDTKKWTALSNEKASNWQTWYPEKGNYWIYVEATLPNGYKTNQVMCFAVGKNYSTRAMSARSASPEVTTLSADDGIAVQAAESYYARLKGFTWQMQGDKILLGSAYDTNDPDLRFTFKSYNLDTKKWEVLDSNKKSNWQTWKPYKGNYWVYCQATTSDGKSYDQTMCFAVGKNYASYVNLNGFTWQMQDDRILIGSAYDTNDSGTQFSFKAYNLDTQKWETLSTFKSSNWQTWKPYKGNYWIYCQAKTSTGYTTDQVMCFAVGKDYGPYVHLNGYTWQMKSDSILVGSAYNTNDSDVKFTYKSYNLTTKQWQSLSDNSSSNWVTWKPERGNYWIYCQAKTSNGYTSDQTMCFAVSEDYSGNLYRIMGSSSITVDQMVKFYENGKGNATYDTFGESQYNGCLTQGGAPDIRTYCQIFKEEAESEGVKVEVAFTQAMLETGYLKFGGDVKPNQYNFAGIGATGNGNPGNSFGDVRTGIRAQIQHLKCYASTDSLNLAKVDPRWNNNLRGKAKYVEYLSIPNNPYGTGWAASATYGKDLLKLITNLYKC</sequence>
<dbReference type="EMBL" id="PYLP01000011">
    <property type="protein sequence ID" value="PST39805.1"/>
    <property type="molecule type" value="Genomic_DNA"/>
</dbReference>
<dbReference type="Pfam" id="PF01520">
    <property type="entry name" value="Amidase_3"/>
    <property type="match status" value="1"/>
</dbReference>
<dbReference type="Gene3D" id="3.40.630.40">
    <property type="entry name" value="Zn-dependent exopeptidases"/>
    <property type="match status" value="1"/>
</dbReference>
<dbReference type="SUPFAM" id="SSF53187">
    <property type="entry name" value="Zn-dependent exopeptidases"/>
    <property type="match status" value="1"/>
</dbReference>
<feature type="domain" description="MurNAc-LAA" evidence="3">
    <location>
        <begin position="268"/>
        <end position="389"/>
    </location>
</feature>
<keyword evidence="1" id="KW-0378">Hydrolase</keyword>
<feature type="chain" id="PRO_5015560750" description="MurNAc-LAA domain-containing protein" evidence="2">
    <location>
        <begin position="25"/>
        <end position="1072"/>
    </location>
</feature>
<dbReference type="GO" id="GO:0008745">
    <property type="term" value="F:N-acetylmuramoyl-L-alanine amidase activity"/>
    <property type="evidence" value="ECO:0007669"/>
    <property type="project" value="InterPro"/>
</dbReference>
<dbReference type="GO" id="GO:0030288">
    <property type="term" value="C:outer membrane-bounded periplasmic space"/>
    <property type="evidence" value="ECO:0007669"/>
    <property type="project" value="TreeGrafter"/>
</dbReference>
<dbReference type="SMART" id="SM00646">
    <property type="entry name" value="Ami_3"/>
    <property type="match status" value="1"/>
</dbReference>
<gene>
    <name evidence="4" type="ORF">C7U55_09055</name>
</gene>
<accession>A0A2T3FWZ5</accession>
<evidence type="ECO:0000256" key="1">
    <source>
        <dbReference type="ARBA" id="ARBA00022801"/>
    </source>
</evidence>